<evidence type="ECO:0000313" key="2">
    <source>
        <dbReference type="WBParaSite" id="MCU_012632-RA"/>
    </source>
</evidence>
<dbReference type="AlphaFoldDB" id="A0A5K3FY62"/>
<feature type="transmembrane region" description="Helical" evidence="1">
    <location>
        <begin position="6"/>
        <end position="29"/>
    </location>
</feature>
<dbReference type="WBParaSite" id="MCU_012632-RA">
    <property type="protein sequence ID" value="MCU_012632-RA"/>
    <property type="gene ID" value="MCU_012632"/>
</dbReference>
<name>A0A5K3FY62_MESCO</name>
<keyword evidence="1" id="KW-0472">Membrane</keyword>
<evidence type="ECO:0000256" key="1">
    <source>
        <dbReference type="SAM" id="Phobius"/>
    </source>
</evidence>
<keyword evidence="1" id="KW-1133">Transmembrane helix</keyword>
<proteinExistence type="predicted"/>
<organism evidence="2">
    <name type="scientific">Mesocestoides corti</name>
    <name type="common">Flatworm</name>
    <dbReference type="NCBI Taxonomy" id="53468"/>
    <lineage>
        <taxon>Eukaryota</taxon>
        <taxon>Metazoa</taxon>
        <taxon>Spiralia</taxon>
        <taxon>Lophotrochozoa</taxon>
        <taxon>Platyhelminthes</taxon>
        <taxon>Cestoda</taxon>
        <taxon>Eucestoda</taxon>
        <taxon>Cyclophyllidea</taxon>
        <taxon>Mesocestoididae</taxon>
        <taxon>Mesocestoides</taxon>
    </lineage>
</organism>
<reference evidence="2" key="1">
    <citation type="submission" date="2019-11" db="UniProtKB">
        <authorList>
            <consortium name="WormBaseParasite"/>
        </authorList>
    </citation>
    <scope>IDENTIFICATION</scope>
</reference>
<keyword evidence="1" id="KW-0812">Transmembrane</keyword>
<sequence>MCVMLIVSRYLGLNTWACLAYPFWLIFYLKQNLRVFLTIMYTIELQKQNRLAGMLSFSNICIVLP</sequence>
<accession>A0A5K3FY62</accession>
<protein>
    <submittedName>
        <fullName evidence="2">Ovule protein</fullName>
    </submittedName>
</protein>